<protein>
    <recommendedName>
        <fullName evidence="1">Retrotransposon gag domain-containing protein</fullName>
    </recommendedName>
</protein>
<dbReference type="EMBL" id="LIHL02000005">
    <property type="protein sequence ID" value="KAF5471234.1"/>
    <property type="molecule type" value="Genomic_DNA"/>
</dbReference>
<dbReference type="PANTHER" id="PTHR34482">
    <property type="entry name" value="DNA DAMAGE-INDUCIBLE PROTEIN 1-LIKE"/>
    <property type="match status" value="1"/>
</dbReference>
<evidence type="ECO:0000313" key="3">
    <source>
        <dbReference type="Proteomes" id="UP000619265"/>
    </source>
</evidence>
<proteinExistence type="predicted"/>
<accession>A0A834CUP4</accession>
<gene>
    <name evidence="2" type="ORF">F2P56_011686</name>
</gene>
<dbReference type="AlphaFoldDB" id="A0A834CUP4"/>
<reference evidence="2" key="2">
    <citation type="submission" date="2020-03" db="EMBL/GenBank/DDBJ databases">
        <title>Walnut 2.0.</title>
        <authorList>
            <person name="Marrano A."/>
            <person name="Britton M."/>
            <person name="Zimin A.V."/>
            <person name="Zaini P.A."/>
            <person name="Workman R."/>
            <person name="Puiu D."/>
            <person name="Bianco L."/>
            <person name="Allen B.J."/>
            <person name="Troggio M."/>
            <person name="Leslie C.A."/>
            <person name="Timp W."/>
            <person name="Dendekar A."/>
            <person name="Salzberg S.L."/>
            <person name="Neale D.B."/>
        </authorList>
    </citation>
    <scope>NUCLEOTIDE SEQUENCE</scope>
    <source>
        <tissue evidence="2">Leaves</tissue>
    </source>
</reference>
<sequence length="240" mass="27901">MDRSGIPHSELENDVSHVDENLVLARALARMTEVLQQNCPPEREQQSGCPYERFLAHGTPAFSGQEDPLRAGRWISDLEKMFEICGCSEAQKVLYASYLLQGDATAWWETKRELLEMELGSIAAVSWVRFKKEFNDRFFPISMRKQMAREFNNLVQGEMTVEQYARKFIELGKFATHLIATEEMRIERFQEGLHREIRRQVACLQILTFQQLVEVATIAEREFIDHFATPIGHEEERSIM</sequence>
<organism evidence="2 3">
    <name type="scientific">Juglans regia</name>
    <name type="common">English walnut</name>
    <dbReference type="NCBI Taxonomy" id="51240"/>
    <lineage>
        <taxon>Eukaryota</taxon>
        <taxon>Viridiplantae</taxon>
        <taxon>Streptophyta</taxon>
        <taxon>Embryophyta</taxon>
        <taxon>Tracheophyta</taxon>
        <taxon>Spermatophyta</taxon>
        <taxon>Magnoliopsida</taxon>
        <taxon>eudicotyledons</taxon>
        <taxon>Gunneridae</taxon>
        <taxon>Pentapetalae</taxon>
        <taxon>rosids</taxon>
        <taxon>fabids</taxon>
        <taxon>Fagales</taxon>
        <taxon>Juglandaceae</taxon>
        <taxon>Juglans</taxon>
    </lineage>
</organism>
<evidence type="ECO:0000313" key="2">
    <source>
        <dbReference type="EMBL" id="KAF5471234.1"/>
    </source>
</evidence>
<name>A0A834CUP4_JUGRE</name>
<dbReference type="InterPro" id="IPR005162">
    <property type="entry name" value="Retrotrans_gag_dom"/>
</dbReference>
<dbReference type="Proteomes" id="UP000619265">
    <property type="component" value="Unassembled WGS sequence"/>
</dbReference>
<feature type="domain" description="Retrotransposon gag" evidence="1">
    <location>
        <begin position="95"/>
        <end position="194"/>
    </location>
</feature>
<dbReference type="Gramene" id="Jr05_15160_p1">
    <property type="protein sequence ID" value="cds.Jr05_15160_p1"/>
    <property type="gene ID" value="Jr05_15160"/>
</dbReference>
<evidence type="ECO:0000259" key="1">
    <source>
        <dbReference type="Pfam" id="PF03732"/>
    </source>
</evidence>
<comment type="caution">
    <text evidence="2">The sequence shown here is derived from an EMBL/GenBank/DDBJ whole genome shotgun (WGS) entry which is preliminary data.</text>
</comment>
<dbReference type="Pfam" id="PF03732">
    <property type="entry name" value="Retrotrans_gag"/>
    <property type="match status" value="1"/>
</dbReference>
<dbReference type="PANTHER" id="PTHR34482:SF36">
    <property type="entry name" value="RETROTRANSPOSON GAG DOMAIN-CONTAINING PROTEIN"/>
    <property type="match status" value="1"/>
</dbReference>
<reference evidence="2" key="1">
    <citation type="submission" date="2015-10" db="EMBL/GenBank/DDBJ databases">
        <authorList>
            <person name="Martinez-Garcia P.J."/>
            <person name="Crepeau M.W."/>
            <person name="Puiu D."/>
            <person name="Gonzalez-Ibeas D."/>
            <person name="Whalen J."/>
            <person name="Stevens K."/>
            <person name="Paul R."/>
            <person name="Butterfield T."/>
            <person name="Britton M."/>
            <person name="Reagan R."/>
            <person name="Chakraborty S."/>
            <person name="Walawage S.L."/>
            <person name="Vasquez-Gross H.A."/>
            <person name="Cardeno C."/>
            <person name="Famula R."/>
            <person name="Pratt K."/>
            <person name="Kuruganti S."/>
            <person name="Aradhya M.K."/>
            <person name="Leslie C.A."/>
            <person name="Dandekar A.M."/>
            <person name="Salzberg S.L."/>
            <person name="Wegrzyn J.L."/>
            <person name="Langley C.H."/>
            <person name="Neale D.B."/>
        </authorList>
    </citation>
    <scope>NUCLEOTIDE SEQUENCE</scope>
    <source>
        <tissue evidence="2">Leaves</tissue>
    </source>
</reference>